<dbReference type="Pfam" id="PF00672">
    <property type="entry name" value="HAMP"/>
    <property type="match status" value="1"/>
</dbReference>
<evidence type="ECO:0000256" key="3">
    <source>
        <dbReference type="PROSITE-ProRule" id="PRU00284"/>
    </source>
</evidence>
<feature type="domain" description="HAMP" evidence="8">
    <location>
        <begin position="211"/>
        <end position="264"/>
    </location>
</feature>
<reference evidence="9 10" key="1">
    <citation type="journal article" date="2015" name="Biotechnol. Bioeng.">
        <title>Genome sequence and phenotypic characterization of Caulobacter segnis.</title>
        <authorList>
            <person name="Patel S."/>
            <person name="Fletcher B."/>
            <person name="Scott D.C."/>
            <person name="Ely B."/>
        </authorList>
    </citation>
    <scope>NUCLEOTIDE SEQUENCE [LARGE SCALE GENOMIC DNA]</scope>
    <source>
        <strain evidence="9 10">TK0059</strain>
    </source>
</reference>
<organism evidence="9 10">
    <name type="scientific">Caulobacter segnis</name>
    <dbReference type="NCBI Taxonomy" id="88688"/>
    <lineage>
        <taxon>Bacteria</taxon>
        <taxon>Pseudomonadati</taxon>
        <taxon>Pseudomonadota</taxon>
        <taxon>Alphaproteobacteria</taxon>
        <taxon>Caulobacterales</taxon>
        <taxon>Caulobacteraceae</taxon>
        <taxon>Caulobacter</taxon>
    </lineage>
</organism>
<name>A0ABN5IPS8_9CAUL</name>
<dbReference type="Proteomes" id="UP000240527">
    <property type="component" value="Chromosome"/>
</dbReference>
<dbReference type="PROSITE" id="PS50111">
    <property type="entry name" value="CHEMOTAXIS_TRANSDUC_2"/>
    <property type="match status" value="1"/>
</dbReference>
<feature type="region of interest" description="Disordered" evidence="5">
    <location>
        <begin position="266"/>
        <end position="292"/>
    </location>
</feature>
<dbReference type="RefSeq" id="WP_013077842.1">
    <property type="nucleotide sequence ID" value="NZ_CP027850.1"/>
</dbReference>
<keyword evidence="6" id="KW-0812">Transmembrane</keyword>
<dbReference type="PROSITE" id="PS50885">
    <property type="entry name" value="HAMP"/>
    <property type="match status" value="2"/>
</dbReference>
<dbReference type="SUPFAM" id="SSF158472">
    <property type="entry name" value="HAMP domain-like"/>
    <property type="match status" value="1"/>
</dbReference>
<keyword evidence="4" id="KW-0175">Coiled coil</keyword>
<dbReference type="InterPro" id="IPR051310">
    <property type="entry name" value="MCP_chemotaxis"/>
</dbReference>
<keyword evidence="10" id="KW-1185">Reference proteome</keyword>
<keyword evidence="3" id="KW-0807">Transducer</keyword>
<dbReference type="InterPro" id="IPR004089">
    <property type="entry name" value="MCPsignal_dom"/>
</dbReference>
<sequence>MRLKLSGAMSLFGAALAVGLVLLTAGSWNAIANQRIGGPLYRQIVAGKDLTADILPPPMYVIEAYLDAQTAYFTRTPDSARWAAGELKRLRSEYDARTTYWRASDFDPKVKQILLVDSDVQAKQMLAAADRLVAAVEVGDQATADAAYAELKIAYAAHRAQVDKATPVIASDNAAVEAYAHRKQLWDVGLMAGLTLLLGGLIFGGIWALRRAVVRPVEAITDYMAKLAKGDYENEVPFANRSDELGDMAKSIAVFREAALERRAMRDREDQARMDSEHSRAAAEAERRAAEEARRDAMDGLAQGLANLANGQIGVRLNKAFHADYERLRHDFNATAETLNATLGDIGTSSRGVHVGAAEIAQAADDLSRRTEQQAASLEETAAALNEITGAVRQAADSAGRANGMVDAAREEARATEVSVRDAVIAVREIETASSQIGQIIGVIDEIAFQTNLLALNAGVEAARAGESGKGFAVVAQEVRALAQRSADAAKEIKVLIGAATDKVEVGVTLVDRTGSALGSIIQRVSDISELVAEIATAAQEQALSLGQVNSAVNQMDQMTQQNAAMVEQTTAAAHSLKGEASRLGELVEKFDDQPTRQRAA</sequence>
<feature type="coiled-coil region" evidence="4">
    <location>
        <begin position="361"/>
        <end position="388"/>
    </location>
</feature>
<proteinExistence type="inferred from homology"/>
<keyword evidence="6" id="KW-1133">Transmembrane helix</keyword>
<dbReference type="CDD" id="cd11386">
    <property type="entry name" value="MCP_signal"/>
    <property type="match status" value="1"/>
</dbReference>
<keyword evidence="1" id="KW-0145">Chemotaxis</keyword>
<dbReference type="Pfam" id="PF00015">
    <property type="entry name" value="MCPsignal"/>
    <property type="match status" value="1"/>
</dbReference>
<evidence type="ECO:0000259" key="7">
    <source>
        <dbReference type="PROSITE" id="PS50111"/>
    </source>
</evidence>
<feature type="transmembrane region" description="Helical" evidence="6">
    <location>
        <begin position="188"/>
        <end position="209"/>
    </location>
</feature>
<dbReference type="PRINTS" id="PR00260">
    <property type="entry name" value="CHEMTRNSDUCR"/>
</dbReference>
<dbReference type="InterPro" id="IPR004090">
    <property type="entry name" value="Chemotax_Me-accpt_rcpt"/>
</dbReference>
<keyword evidence="6" id="KW-0472">Membrane</keyword>
<evidence type="ECO:0000256" key="6">
    <source>
        <dbReference type="SAM" id="Phobius"/>
    </source>
</evidence>
<comment type="similarity">
    <text evidence="2">Belongs to the methyl-accepting chemotaxis (MCP) protein family.</text>
</comment>
<evidence type="ECO:0000256" key="1">
    <source>
        <dbReference type="ARBA" id="ARBA00022500"/>
    </source>
</evidence>
<dbReference type="Gene3D" id="1.10.8.500">
    <property type="entry name" value="HAMP domain in histidine kinase"/>
    <property type="match status" value="1"/>
</dbReference>
<dbReference type="Gene3D" id="1.10.287.950">
    <property type="entry name" value="Methyl-accepting chemotaxis protein"/>
    <property type="match status" value="1"/>
</dbReference>
<evidence type="ECO:0000259" key="8">
    <source>
        <dbReference type="PROSITE" id="PS50885"/>
    </source>
</evidence>
<evidence type="ECO:0000313" key="9">
    <source>
        <dbReference type="EMBL" id="AVQ00986.1"/>
    </source>
</evidence>
<evidence type="ECO:0000256" key="4">
    <source>
        <dbReference type="SAM" id="Coils"/>
    </source>
</evidence>
<gene>
    <name evidence="9" type="ORF">B7G68_03370</name>
</gene>
<dbReference type="SUPFAM" id="SSF58104">
    <property type="entry name" value="Methyl-accepting chemotaxis protein (MCP) signaling domain"/>
    <property type="match status" value="1"/>
</dbReference>
<protein>
    <submittedName>
        <fullName evidence="9">Methyl-accepting chemotaxis protein</fullName>
    </submittedName>
</protein>
<dbReference type="SMART" id="SM00304">
    <property type="entry name" value="HAMP"/>
    <property type="match status" value="2"/>
</dbReference>
<dbReference type="SMART" id="SM00283">
    <property type="entry name" value="MA"/>
    <property type="match status" value="1"/>
</dbReference>
<accession>A0ABN5IPS8</accession>
<evidence type="ECO:0000313" key="10">
    <source>
        <dbReference type="Proteomes" id="UP000240527"/>
    </source>
</evidence>
<dbReference type="EMBL" id="CP027850">
    <property type="protein sequence ID" value="AVQ00986.1"/>
    <property type="molecule type" value="Genomic_DNA"/>
</dbReference>
<dbReference type="InterPro" id="IPR003660">
    <property type="entry name" value="HAMP_dom"/>
</dbReference>
<evidence type="ECO:0000256" key="5">
    <source>
        <dbReference type="SAM" id="MobiDB-lite"/>
    </source>
</evidence>
<dbReference type="CDD" id="cd06225">
    <property type="entry name" value="HAMP"/>
    <property type="match status" value="1"/>
</dbReference>
<feature type="domain" description="HAMP" evidence="8">
    <location>
        <begin position="297"/>
        <end position="344"/>
    </location>
</feature>
<dbReference type="PANTHER" id="PTHR43531">
    <property type="entry name" value="PROTEIN ICFG"/>
    <property type="match status" value="1"/>
</dbReference>
<evidence type="ECO:0000256" key="2">
    <source>
        <dbReference type="ARBA" id="ARBA00029447"/>
    </source>
</evidence>
<feature type="domain" description="Methyl-accepting transducer" evidence="7">
    <location>
        <begin position="349"/>
        <end position="578"/>
    </location>
</feature>
<dbReference type="PANTHER" id="PTHR43531:SF11">
    <property type="entry name" value="METHYL-ACCEPTING CHEMOTAXIS PROTEIN 3"/>
    <property type="match status" value="1"/>
</dbReference>